<dbReference type="InterPro" id="IPR035093">
    <property type="entry name" value="RelE/ParE_toxin_dom_sf"/>
</dbReference>
<proteinExistence type="predicted"/>
<gene>
    <name evidence="2" type="ORF">ES674_04930</name>
</gene>
<dbReference type="AlphaFoldDB" id="A0A5D0RDU7"/>
<evidence type="ECO:0000313" key="3">
    <source>
        <dbReference type="Proteomes" id="UP000323720"/>
    </source>
</evidence>
<evidence type="ECO:0000313" key="2">
    <source>
        <dbReference type="EMBL" id="TYB79121.1"/>
    </source>
</evidence>
<dbReference type="Pfam" id="PF05016">
    <property type="entry name" value="ParE_toxin"/>
    <property type="match status" value="1"/>
</dbReference>
<accession>A0A5D0RDU7</accession>
<dbReference type="RefSeq" id="WP_148402858.1">
    <property type="nucleotide sequence ID" value="NZ_VSKK01000001.1"/>
</dbReference>
<dbReference type="Gene3D" id="3.30.2310.20">
    <property type="entry name" value="RelE-like"/>
    <property type="match status" value="1"/>
</dbReference>
<comment type="caution">
    <text evidence="2">The sequence shown here is derived from an EMBL/GenBank/DDBJ whole genome shotgun (WGS) entry which is preliminary data.</text>
</comment>
<dbReference type="Proteomes" id="UP000323720">
    <property type="component" value="Unassembled WGS sequence"/>
</dbReference>
<organism evidence="2 3">
    <name type="scientific">Bizionia myxarmorum</name>
    <dbReference type="NCBI Taxonomy" id="291186"/>
    <lineage>
        <taxon>Bacteria</taxon>
        <taxon>Pseudomonadati</taxon>
        <taxon>Bacteroidota</taxon>
        <taxon>Flavobacteriia</taxon>
        <taxon>Flavobacteriales</taxon>
        <taxon>Flavobacteriaceae</taxon>
        <taxon>Bizionia</taxon>
    </lineage>
</organism>
<dbReference type="InterPro" id="IPR007712">
    <property type="entry name" value="RelE/ParE_toxin"/>
</dbReference>
<sequence length="90" mass="11110">MVARYVDFTDEARVEFHRAKCFMEFNGQENEFWSDVEKHIELIKEFPDAFQIRYKNIRIVFLEKFNYSIHYEVQPNSILVYRFLNQSQDF</sequence>
<evidence type="ECO:0000256" key="1">
    <source>
        <dbReference type="ARBA" id="ARBA00022649"/>
    </source>
</evidence>
<keyword evidence="3" id="KW-1185">Reference proteome</keyword>
<dbReference type="EMBL" id="VSKK01000001">
    <property type="protein sequence ID" value="TYB79121.1"/>
    <property type="molecule type" value="Genomic_DNA"/>
</dbReference>
<dbReference type="OrthoDB" id="595476at2"/>
<evidence type="ECO:0008006" key="4">
    <source>
        <dbReference type="Google" id="ProtNLM"/>
    </source>
</evidence>
<keyword evidence="1" id="KW-1277">Toxin-antitoxin system</keyword>
<protein>
    <recommendedName>
        <fullName evidence="4">Type II toxin-antitoxin system RelE/ParE family toxin</fullName>
    </recommendedName>
</protein>
<reference evidence="2 3" key="1">
    <citation type="submission" date="2019-08" db="EMBL/GenBank/DDBJ databases">
        <title>Genomes of Antarctic Bizionia species.</title>
        <authorList>
            <person name="Bowman J.P."/>
        </authorList>
    </citation>
    <scope>NUCLEOTIDE SEQUENCE [LARGE SCALE GENOMIC DNA]</scope>
    <source>
        <strain evidence="2 3">ADA-4</strain>
    </source>
</reference>
<name>A0A5D0RDU7_9FLAO</name>